<dbReference type="EMBL" id="KZ293432">
    <property type="protein sequence ID" value="PBK68419.1"/>
    <property type="molecule type" value="Genomic_DNA"/>
</dbReference>
<keyword evidence="1" id="KW-0472">Membrane</keyword>
<name>A0A2H3BC13_9AGAR</name>
<organism evidence="2 3">
    <name type="scientific">Armillaria solidipes</name>
    <dbReference type="NCBI Taxonomy" id="1076256"/>
    <lineage>
        <taxon>Eukaryota</taxon>
        <taxon>Fungi</taxon>
        <taxon>Dikarya</taxon>
        <taxon>Basidiomycota</taxon>
        <taxon>Agaricomycotina</taxon>
        <taxon>Agaricomycetes</taxon>
        <taxon>Agaricomycetidae</taxon>
        <taxon>Agaricales</taxon>
        <taxon>Marasmiineae</taxon>
        <taxon>Physalacriaceae</taxon>
        <taxon>Armillaria</taxon>
    </lineage>
</organism>
<dbReference type="AlphaFoldDB" id="A0A2H3BC13"/>
<keyword evidence="3" id="KW-1185">Reference proteome</keyword>
<protein>
    <submittedName>
        <fullName evidence="2">Uncharacterized protein</fullName>
    </submittedName>
</protein>
<proteinExistence type="predicted"/>
<gene>
    <name evidence="2" type="ORF">ARMSODRAFT_975825</name>
</gene>
<accession>A0A2H3BC13</accession>
<dbReference type="Proteomes" id="UP000218334">
    <property type="component" value="Unassembled WGS sequence"/>
</dbReference>
<keyword evidence="1" id="KW-1133">Transmembrane helix</keyword>
<dbReference type="Pfam" id="PF14494">
    <property type="entry name" value="DUF4436"/>
    <property type="match status" value="1"/>
</dbReference>
<dbReference type="STRING" id="1076256.A0A2H3BC13"/>
<sequence>MCARHPMPQILLGSPWWLSATKPHQDLVRVIGYNHFLVIPNYVFSRANNQSSKAVQVPTLCIALGTRLRPGGELSYTRNVQDVTNMDRRISLRANLISADIPKTTMMTVEWYIDDDNCDHNCTEVDIFFDANLSPSDSQDHGPSNSNMPNTPIYNAQIFAFAQDRSTNESVSLVLTSASALFPGLKITSDVESEDPAYLDVIVTIRRSTLVIVYCLVITLIIWLVTLMICCIMIATVMFGFRQRNEIVVVPVATVFAFTQLRSSMPGAPDGFDFAGLLPCLVLLSISAVTMVGIYLFVNPDDPARRPFTTGEIGYMLRYYILRTSSISMDMA</sequence>
<feature type="transmembrane region" description="Helical" evidence="1">
    <location>
        <begin position="211"/>
        <end position="235"/>
    </location>
</feature>
<feature type="transmembrane region" description="Helical" evidence="1">
    <location>
        <begin position="275"/>
        <end position="298"/>
    </location>
</feature>
<evidence type="ECO:0000256" key="1">
    <source>
        <dbReference type="SAM" id="Phobius"/>
    </source>
</evidence>
<reference evidence="3" key="1">
    <citation type="journal article" date="2017" name="Nat. Ecol. Evol.">
        <title>Genome expansion and lineage-specific genetic innovations in the forest pathogenic fungi Armillaria.</title>
        <authorList>
            <person name="Sipos G."/>
            <person name="Prasanna A.N."/>
            <person name="Walter M.C."/>
            <person name="O'Connor E."/>
            <person name="Balint B."/>
            <person name="Krizsan K."/>
            <person name="Kiss B."/>
            <person name="Hess J."/>
            <person name="Varga T."/>
            <person name="Slot J."/>
            <person name="Riley R."/>
            <person name="Boka B."/>
            <person name="Rigling D."/>
            <person name="Barry K."/>
            <person name="Lee J."/>
            <person name="Mihaltcheva S."/>
            <person name="LaButti K."/>
            <person name="Lipzen A."/>
            <person name="Waldron R."/>
            <person name="Moloney N.M."/>
            <person name="Sperisen C."/>
            <person name="Kredics L."/>
            <person name="Vagvoelgyi C."/>
            <person name="Patrignani A."/>
            <person name="Fitzpatrick D."/>
            <person name="Nagy I."/>
            <person name="Doyle S."/>
            <person name="Anderson J.B."/>
            <person name="Grigoriev I.V."/>
            <person name="Gueldener U."/>
            <person name="Muensterkoetter M."/>
            <person name="Nagy L.G."/>
        </authorList>
    </citation>
    <scope>NUCLEOTIDE SEQUENCE [LARGE SCALE GENOMIC DNA]</scope>
    <source>
        <strain evidence="3">28-4</strain>
    </source>
</reference>
<evidence type="ECO:0000313" key="3">
    <source>
        <dbReference type="Proteomes" id="UP000218334"/>
    </source>
</evidence>
<keyword evidence="1" id="KW-0812">Transmembrane</keyword>
<evidence type="ECO:0000313" key="2">
    <source>
        <dbReference type="EMBL" id="PBK68419.1"/>
    </source>
</evidence>
<dbReference type="InterPro" id="IPR027948">
    <property type="entry name" value="DUF4436"/>
</dbReference>